<dbReference type="InterPro" id="IPR009003">
    <property type="entry name" value="Peptidase_S1_PA"/>
</dbReference>
<feature type="chain" id="PRO_5039707359" evidence="11">
    <location>
        <begin position="27"/>
        <end position="472"/>
    </location>
</feature>
<evidence type="ECO:0000313" key="14">
    <source>
        <dbReference type="Proteomes" id="UP000287168"/>
    </source>
</evidence>
<feature type="signal peptide" evidence="11">
    <location>
        <begin position="1"/>
        <end position="26"/>
    </location>
</feature>
<dbReference type="Gene3D" id="2.40.10.120">
    <property type="match status" value="1"/>
</dbReference>
<dbReference type="SUPFAM" id="SSF50156">
    <property type="entry name" value="PDZ domain-like"/>
    <property type="match status" value="2"/>
</dbReference>
<evidence type="ECO:0000256" key="6">
    <source>
        <dbReference type="ARBA" id="ARBA00022764"/>
    </source>
</evidence>
<dbReference type="InterPro" id="IPR036034">
    <property type="entry name" value="PDZ_sf"/>
</dbReference>
<dbReference type="PROSITE" id="PS50106">
    <property type="entry name" value="PDZ"/>
    <property type="match status" value="1"/>
</dbReference>
<evidence type="ECO:0000256" key="7">
    <source>
        <dbReference type="ARBA" id="ARBA00022801"/>
    </source>
</evidence>
<dbReference type="AlphaFoldDB" id="A0A3S4XUD7"/>
<dbReference type="SUPFAM" id="SSF50494">
    <property type="entry name" value="Trypsin-like serine proteases"/>
    <property type="match status" value="1"/>
</dbReference>
<organism evidence="13 14">
    <name type="scientific">Falsigemmobacter intermedius</name>
    <dbReference type="NCBI Taxonomy" id="1553448"/>
    <lineage>
        <taxon>Bacteria</taxon>
        <taxon>Pseudomonadati</taxon>
        <taxon>Pseudomonadota</taxon>
        <taxon>Alphaproteobacteria</taxon>
        <taxon>Rhodobacterales</taxon>
        <taxon>Paracoccaceae</taxon>
        <taxon>Falsigemmobacter</taxon>
    </lineage>
</organism>
<feature type="domain" description="PDZ" evidence="12">
    <location>
        <begin position="279"/>
        <end position="325"/>
    </location>
</feature>
<evidence type="ECO:0000256" key="10">
    <source>
        <dbReference type="PIRSR" id="PIRSR611782-2"/>
    </source>
</evidence>
<dbReference type="SMART" id="SM00228">
    <property type="entry name" value="PDZ"/>
    <property type="match status" value="2"/>
</dbReference>
<evidence type="ECO:0000313" key="13">
    <source>
        <dbReference type="EMBL" id="RWY42279.1"/>
    </source>
</evidence>
<dbReference type="InterPro" id="IPR011782">
    <property type="entry name" value="Pept_S1C_Do"/>
</dbReference>
<dbReference type="Pfam" id="PF13365">
    <property type="entry name" value="Trypsin_2"/>
    <property type="match status" value="1"/>
</dbReference>
<keyword evidence="4 11" id="KW-0732">Signal</keyword>
<comment type="similarity">
    <text evidence="2">Belongs to the peptidase S1C family.</text>
</comment>
<feature type="active site" description="Charge relay system" evidence="9">
    <location>
        <position position="214"/>
    </location>
</feature>
<dbReference type="GO" id="GO:0006515">
    <property type="term" value="P:protein quality control for misfolded or incompletely synthesized proteins"/>
    <property type="evidence" value="ECO:0007669"/>
    <property type="project" value="TreeGrafter"/>
</dbReference>
<sequence>MAYARLARRMSVAVLMAALTAAPGMAQQVPASRGEIALSFSPVVKVAAPSVVSIYATKVVERRVSPFAGDPMFERLFRDFGAVRPEVQNSLGSGVIVGSEGLVVSNYHVVDGAQEITVLLQDRRQMKAEVVLSDQDNDLAVLKLEGAEGLPAITLRDSDEVEVGDLVLAIGNPFGLDQTVSMGIISALSRSAISVGDGRGYFLQTDAAINPGNSGGALVDHQGRLVGINTAILSQSGGSNGVGFAIPSNLVRAVVAQAAEGKDRFMRPWAGVTGQAVDGTLSESLGLTHPEGVLISGLHPASPFAAAGLRSGDLIRSFNGHVVNGPAEMIYRMSELGLGEKATVSYRRSGKDLEAEVEMILPPDSPARDPRRLGRDAGPLQGLEVMQLNPSVQAELKLEANMSEAVVVTAVSGWAAEAGLRPRDFLVAINGREVSSPAEVEAAAAAEAARRNRSWAVSVIRAGRPVTLRFRT</sequence>
<keyword evidence="7" id="KW-0378">Hydrolase</keyword>
<dbReference type="InterPro" id="IPR041489">
    <property type="entry name" value="PDZ_6"/>
</dbReference>
<feature type="binding site" evidence="10">
    <location>
        <position position="138"/>
    </location>
    <ligand>
        <name>substrate</name>
    </ligand>
</feature>
<feature type="binding site" evidence="10">
    <location>
        <begin position="212"/>
        <end position="214"/>
    </location>
    <ligand>
        <name>substrate</name>
    </ligand>
</feature>
<evidence type="ECO:0000256" key="11">
    <source>
        <dbReference type="SAM" id="SignalP"/>
    </source>
</evidence>
<keyword evidence="14" id="KW-1185">Reference proteome</keyword>
<keyword evidence="8" id="KW-0720">Serine protease</keyword>
<accession>A0A3S4XUD7</accession>
<feature type="active site" description="Charge relay system" evidence="9">
    <location>
        <position position="108"/>
    </location>
</feature>
<evidence type="ECO:0000256" key="5">
    <source>
        <dbReference type="ARBA" id="ARBA00022737"/>
    </source>
</evidence>
<dbReference type="Pfam" id="PF17820">
    <property type="entry name" value="PDZ_6"/>
    <property type="match status" value="1"/>
</dbReference>
<keyword evidence="3" id="KW-0645">Protease</keyword>
<dbReference type="GO" id="GO:0042597">
    <property type="term" value="C:periplasmic space"/>
    <property type="evidence" value="ECO:0007669"/>
    <property type="project" value="UniProtKB-SubCell"/>
</dbReference>
<evidence type="ECO:0000256" key="8">
    <source>
        <dbReference type="ARBA" id="ARBA00022825"/>
    </source>
</evidence>
<dbReference type="RefSeq" id="WP_128487887.1">
    <property type="nucleotide sequence ID" value="NZ_JBHLXB010000056.1"/>
</dbReference>
<name>A0A3S4XUD7_9RHOB</name>
<keyword evidence="6" id="KW-0574">Periplasm</keyword>
<dbReference type="InterPro" id="IPR001478">
    <property type="entry name" value="PDZ"/>
</dbReference>
<feature type="binding site" evidence="10">
    <location>
        <position position="108"/>
    </location>
    <ligand>
        <name>substrate</name>
    </ligand>
</feature>
<evidence type="ECO:0000256" key="1">
    <source>
        <dbReference type="ARBA" id="ARBA00004418"/>
    </source>
</evidence>
<reference evidence="13 14" key="1">
    <citation type="journal article" date="2015" name="Int. J. Syst. Evol. Microbiol.">
        <title>Gemmobacter intermedius sp. nov., isolated from a white stork (Ciconia ciconia).</title>
        <authorList>
            <person name="Kampfer P."/>
            <person name="Jerzak L."/>
            <person name="Wilharm G."/>
            <person name="Golke J."/>
            <person name="Busse H.J."/>
            <person name="Glaeser S.P."/>
        </authorList>
    </citation>
    <scope>NUCLEOTIDE SEQUENCE [LARGE SCALE GENOMIC DNA]</scope>
    <source>
        <strain evidence="13 14">119/4</strain>
    </source>
</reference>
<dbReference type="PANTHER" id="PTHR22939">
    <property type="entry name" value="SERINE PROTEASE FAMILY S1C HTRA-RELATED"/>
    <property type="match status" value="1"/>
</dbReference>
<evidence type="ECO:0000256" key="9">
    <source>
        <dbReference type="PIRSR" id="PIRSR611782-1"/>
    </source>
</evidence>
<dbReference type="Gene3D" id="2.30.42.60">
    <property type="match status" value="1"/>
</dbReference>
<dbReference type="PRINTS" id="PR00834">
    <property type="entry name" value="PROTEASES2C"/>
</dbReference>
<evidence type="ECO:0000256" key="3">
    <source>
        <dbReference type="ARBA" id="ARBA00022670"/>
    </source>
</evidence>
<dbReference type="OrthoDB" id="9758917at2"/>
<dbReference type="Gene3D" id="2.30.42.10">
    <property type="match status" value="1"/>
</dbReference>
<feature type="active site" description="Charge relay system" evidence="9">
    <location>
        <position position="138"/>
    </location>
</feature>
<comment type="caution">
    <text evidence="13">The sequence shown here is derived from an EMBL/GenBank/DDBJ whole genome shotgun (WGS) entry which is preliminary data.</text>
</comment>
<comment type="subcellular location">
    <subcellularLocation>
        <location evidence="1">Periplasm</location>
    </subcellularLocation>
</comment>
<dbReference type="EMBL" id="SBLC01000008">
    <property type="protein sequence ID" value="RWY42279.1"/>
    <property type="molecule type" value="Genomic_DNA"/>
</dbReference>
<protein>
    <submittedName>
        <fullName evidence="13">Do family serine endopeptidase</fullName>
    </submittedName>
</protein>
<dbReference type="InterPro" id="IPR001940">
    <property type="entry name" value="Peptidase_S1C"/>
</dbReference>
<proteinExistence type="inferred from homology"/>
<evidence type="ECO:0000256" key="2">
    <source>
        <dbReference type="ARBA" id="ARBA00010541"/>
    </source>
</evidence>
<dbReference type="Pfam" id="PF13180">
    <property type="entry name" value="PDZ_2"/>
    <property type="match status" value="1"/>
</dbReference>
<gene>
    <name evidence="13" type="ORF">EP867_07840</name>
</gene>
<dbReference type="Proteomes" id="UP000287168">
    <property type="component" value="Unassembled WGS sequence"/>
</dbReference>
<evidence type="ECO:0000259" key="12">
    <source>
        <dbReference type="PROSITE" id="PS50106"/>
    </source>
</evidence>
<evidence type="ECO:0000256" key="4">
    <source>
        <dbReference type="ARBA" id="ARBA00022729"/>
    </source>
</evidence>
<dbReference type="NCBIfam" id="TIGR02037">
    <property type="entry name" value="degP_htrA_DO"/>
    <property type="match status" value="1"/>
</dbReference>
<dbReference type="PANTHER" id="PTHR22939:SF129">
    <property type="entry name" value="SERINE PROTEASE HTRA2, MITOCHONDRIAL"/>
    <property type="match status" value="1"/>
</dbReference>
<dbReference type="GO" id="GO:0004252">
    <property type="term" value="F:serine-type endopeptidase activity"/>
    <property type="evidence" value="ECO:0007669"/>
    <property type="project" value="InterPro"/>
</dbReference>
<keyword evidence="5" id="KW-0677">Repeat</keyword>